<evidence type="ECO:0008006" key="2">
    <source>
        <dbReference type="Google" id="ProtNLM"/>
    </source>
</evidence>
<feature type="non-terminal residue" evidence="1">
    <location>
        <position position="24"/>
    </location>
</feature>
<name>A0A382EKA2_9ZZZZ</name>
<dbReference type="AlphaFoldDB" id="A0A382EKA2"/>
<accession>A0A382EKA2</accession>
<dbReference type="EMBL" id="UINC01044969">
    <property type="protein sequence ID" value="SVB51130.1"/>
    <property type="molecule type" value="Genomic_DNA"/>
</dbReference>
<dbReference type="SUPFAM" id="SSF52540">
    <property type="entry name" value="P-loop containing nucleoside triphosphate hydrolases"/>
    <property type="match status" value="1"/>
</dbReference>
<organism evidence="1">
    <name type="scientific">marine metagenome</name>
    <dbReference type="NCBI Taxonomy" id="408172"/>
    <lineage>
        <taxon>unclassified sequences</taxon>
        <taxon>metagenomes</taxon>
        <taxon>ecological metagenomes</taxon>
    </lineage>
</organism>
<sequence length="24" mass="2412">VRIGLGGPVGSGKTMLALRLCEAL</sequence>
<dbReference type="InterPro" id="IPR027417">
    <property type="entry name" value="P-loop_NTPase"/>
</dbReference>
<gene>
    <name evidence="1" type="ORF">METZ01_LOCUS203984</name>
</gene>
<evidence type="ECO:0000313" key="1">
    <source>
        <dbReference type="EMBL" id="SVB51130.1"/>
    </source>
</evidence>
<protein>
    <recommendedName>
        <fullName evidence="2">Urease accessory protein UreG</fullName>
    </recommendedName>
</protein>
<proteinExistence type="predicted"/>
<reference evidence="1" key="1">
    <citation type="submission" date="2018-05" db="EMBL/GenBank/DDBJ databases">
        <authorList>
            <person name="Lanie J.A."/>
            <person name="Ng W.-L."/>
            <person name="Kazmierczak K.M."/>
            <person name="Andrzejewski T.M."/>
            <person name="Davidsen T.M."/>
            <person name="Wayne K.J."/>
            <person name="Tettelin H."/>
            <person name="Glass J.I."/>
            <person name="Rusch D."/>
            <person name="Podicherti R."/>
            <person name="Tsui H.-C.T."/>
            <person name="Winkler M.E."/>
        </authorList>
    </citation>
    <scope>NUCLEOTIDE SEQUENCE</scope>
</reference>
<feature type="non-terminal residue" evidence="1">
    <location>
        <position position="1"/>
    </location>
</feature>